<keyword evidence="1 4" id="KW-0732">Signal</keyword>
<protein>
    <recommendedName>
        <fullName evidence="4">LPS-assembly protein LptD</fullName>
    </recommendedName>
</protein>
<comment type="subcellular location">
    <subcellularLocation>
        <location evidence="4">Cell outer membrane</location>
    </subcellularLocation>
</comment>
<dbReference type="HAMAP" id="MF_01411">
    <property type="entry name" value="LPS_assembly_LptD"/>
    <property type="match status" value="1"/>
</dbReference>
<dbReference type="PANTHER" id="PTHR30189">
    <property type="entry name" value="LPS-ASSEMBLY PROTEIN"/>
    <property type="match status" value="1"/>
</dbReference>
<dbReference type="PANTHER" id="PTHR30189:SF1">
    <property type="entry name" value="LPS-ASSEMBLY PROTEIN LPTD"/>
    <property type="match status" value="1"/>
</dbReference>
<proteinExistence type="inferred from homology"/>
<dbReference type="AlphaFoldDB" id="A0A8J2YVE1"/>
<evidence type="ECO:0000256" key="3">
    <source>
        <dbReference type="ARBA" id="ARBA00023237"/>
    </source>
</evidence>
<comment type="caution">
    <text evidence="7">The sequence shown here is derived from an EMBL/GenBank/DDBJ whole genome shotgun (WGS) entry which is preliminary data.</text>
</comment>
<dbReference type="Proteomes" id="UP000646365">
    <property type="component" value="Unassembled WGS sequence"/>
</dbReference>
<accession>A0A8J2YVE1</accession>
<dbReference type="InterPro" id="IPR020889">
    <property type="entry name" value="LipoPS_assembly_LptD"/>
</dbReference>
<reference evidence="7" key="2">
    <citation type="submission" date="2020-09" db="EMBL/GenBank/DDBJ databases">
        <authorList>
            <person name="Sun Q."/>
            <person name="Zhou Y."/>
        </authorList>
    </citation>
    <scope>NUCLEOTIDE SEQUENCE</scope>
    <source>
        <strain evidence="7">CGMCC 1.15725</strain>
    </source>
</reference>
<evidence type="ECO:0000256" key="2">
    <source>
        <dbReference type="ARBA" id="ARBA00023136"/>
    </source>
</evidence>
<dbReference type="Pfam" id="PF03968">
    <property type="entry name" value="LptD_N"/>
    <property type="match status" value="1"/>
</dbReference>
<keyword evidence="2 4" id="KW-0472">Membrane</keyword>
<dbReference type="RefSeq" id="WP_189047871.1">
    <property type="nucleotide sequence ID" value="NZ_BMJQ01000008.1"/>
</dbReference>
<dbReference type="GO" id="GO:0015920">
    <property type="term" value="P:lipopolysaccharide transport"/>
    <property type="evidence" value="ECO:0007669"/>
    <property type="project" value="InterPro"/>
</dbReference>
<reference evidence="7" key="1">
    <citation type="journal article" date="2014" name="Int. J. Syst. Evol. Microbiol.">
        <title>Complete genome sequence of Corynebacterium casei LMG S-19264T (=DSM 44701T), isolated from a smear-ripened cheese.</title>
        <authorList>
            <consortium name="US DOE Joint Genome Institute (JGI-PGF)"/>
            <person name="Walter F."/>
            <person name="Albersmeier A."/>
            <person name="Kalinowski J."/>
            <person name="Ruckert C."/>
        </authorList>
    </citation>
    <scope>NUCLEOTIDE SEQUENCE</scope>
    <source>
        <strain evidence="7">CGMCC 1.15725</strain>
    </source>
</reference>
<keyword evidence="8" id="KW-1185">Reference proteome</keyword>
<evidence type="ECO:0000256" key="4">
    <source>
        <dbReference type="HAMAP-Rule" id="MF_01411"/>
    </source>
</evidence>
<dbReference type="EMBL" id="BMJQ01000008">
    <property type="protein sequence ID" value="GGF25245.1"/>
    <property type="molecule type" value="Genomic_DNA"/>
</dbReference>
<evidence type="ECO:0000313" key="8">
    <source>
        <dbReference type="Proteomes" id="UP000646365"/>
    </source>
</evidence>
<comment type="similarity">
    <text evidence="4">Belongs to the LptD family.</text>
</comment>
<comment type="caution">
    <text evidence="4">Lacks conserved residue(s) required for the propagation of feature annotation.</text>
</comment>
<evidence type="ECO:0000259" key="6">
    <source>
        <dbReference type="Pfam" id="PF04453"/>
    </source>
</evidence>
<organism evidence="7 8">
    <name type="scientific">Aliidongia dinghuensis</name>
    <dbReference type="NCBI Taxonomy" id="1867774"/>
    <lineage>
        <taxon>Bacteria</taxon>
        <taxon>Pseudomonadati</taxon>
        <taxon>Pseudomonadota</taxon>
        <taxon>Alphaproteobacteria</taxon>
        <taxon>Rhodospirillales</taxon>
        <taxon>Dongiaceae</taxon>
        <taxon>Aliidongia</taxon>
    </lineage>
</organism>
<keyword evidence="3 4" id="KW-0998">Cell outer membrane</keyword>
<dbReference type="Gene3D" id="2.60.450.10">
    <property type="entry name" value="Lipopolysaccharide (LPS) transport protein A like domain"/>
    <property type="match status" value="1"/>
</dbReference>
<dbReference type="InterPro" id="IPR005653">
    <property type="entry name" value="OstA-like_N"/>
</dbReference>
<evidence type="ECO:0000313" key="7">
    <source>
        <dbReference type="EMBL" id="GGF25245.1"/>
    </source>
</evidence>
<evidence type="ECO:0000256" key="1">
    <source>
        <dbReference type="ARBA" id="ARBA00022729"/>
    </source>
</evidence>
<dbReference type="GO" id="GO:0043165">
    <property type="term" value="P:Gram-negative-bacterium-type cell outer membrane assembly"/>
    <property type="evidence" value="ECO:0007669"/>
    <property type="project" value="UniProtKB-UniRule"/>
</dbReference>
<comment type="function">
    <text evidence="4">Involved in the assembly of lipopolysaccharide (LPS) at the surface of the outer membrane.</text>
</comment>
<dbReference type="GO" id="GO:1990351">
    <property type="term" value="C:transporter complex"/>
    <property type="evidence" value="ECO:0007669"/>
    <property type="project" value="TreeGrafter"/>
</dbReference>
<feature type="domain" description="LptD C-terminal" evidence="6">
    <location>
        <begin position="314"/>
        <end position="712"/>
    </location>
</feature>
<evidence type="ECO:0000259" key="5">
    <source>
        <dbReference type="Pfam" id="PF03968"/>
    </source>
</evidence>
<comment type="subunit">
    <text evidence="4">Component of the lipopolysaccharide transport and assembly complex.</text>
</comment>
<feature type="domain" description="Organic solvent tolerance-like N-terminal" evidence="5">
    <location>
        <begin position="61"/>
        <end position="107"/>
    </location>
</feature>
<dbReference type="GO" id="GO:0009279">
    <property type="term" value="C:cell outer membrane"/>
    <property type="evidence" value="ECO:0007669"/>
    <property type="project" value="UniProtKB-SubCell"/>
</dbReference>
<dbReference type="InterPro" id="IPR050218">
    <property type="entry name" value="LptD"/>
</dbReference>
<sequence>MRHRVKSFVSGSARARRRAAHAVVLGVGLGAWGLVLDEPVFARDADKSAAQNGQTVPVLFSADEVNYDDEYGLVIARGNVEISQGNRTLLADMVSYNQRTDTVTASGHVSMLQETGDIVFGNYVELTDSMREGFIQDVRILMADRSRVAGNTARRTDANRTEIRRGVYSPCDLCKDDPTQPPLWQLKAAKIVHDKELQRVEYEDVTLEMGGYPVLYSPYFSHPDPSVKRASGFLPPTLGSSNTLGFNFTTPYYWVLAPDKDLTISPLFTLNQGIDLGGEYRQRFSNGFIDTRASITQADLVGGANNNTTVHDQIRGHIASFGEFDLDENWRTGWAIRRTTDQTYERLYHFGGNENFLTSDAYVENFDGRNYGSVNAYSFQSLRLGVSDRAQPYVLPLGDYSWDFRPTVWGGHFTVNANGADIIRETGPSSRRASVGGEFNLPWITRDGSAFNFVAGVRADGYNVGSQPVVGTGLISYINGQPSVSHPQIFNGSTGRVFPQIGLEWRDPFVRQSDHSTLVITPRAAIYAAPIGGNPPQIPNDDSVSFDYNENDLFVRNRLVGYDQVDSGQRVDYGVQADWTGDDGSKARALVGASYRFQRQTPLNYGLGLNPVTNGAYQPTVAINSGTGINRQNSDYVGRLSYSPSGFIDASYRFRFDREDLRPEHQELGVNFGPSWLRMSTSYLQLGDNPRDGESRRQELSVNLNYVYDQYWTFSARATRELSGDNVNQVSSGFAAQYQDECLTVIASLTQTGVRDRDIKPGTTLLFQFVFKNLGEIALPQLQAGNESLP</sequence>
<dbReference type="Pfam" id="PF04453">
    <property type="entry name" value="LptD"/>
    <property type="match status" value="1"/>
</dbReference>
<gene>
    <name evidence="4 7" type="primary">lptD</name>
    <name evidence="7" type="ORF">GCM10011611_34100</name>
</gene>
<name>A0A8J2YVE1_9PROT</name>
<dbReference type="InterPro" id="IPR007543">
    <property type="entry name" value="LptD_C"/>
</dbReference>